<keyword evidence="3 6" id="KW-0378">Hydrolase</keyword>
<dbReference type="SUPFAM" id="SSF75005">
    <property type="entry name" value="Arabinanase/levansucrase/invertase"/>
    <property type="match status" value="1"/>
</dbReference>
<dbReference type="PANTHER" id="PTHR43101">
    <property type="entry name" value="BETA-FRUCTOSIDASE"/>
    <property type="match status" value="1"/>
</dbReference>
<sequence>MKVISIIMVVICVIFFAGCGEKEDALQLKNDKNKKENVELSNQVIRRLFPRLESAWVGDVMPLVDGKEIYINYLYETDYNGVAYHPIYQFTTTDFCEYRNRGEVIPFGRKLDSPDLAIGTGSFIRDKEGIYHCFYTGHNDKAPILGIDKECIMHAVSKDNLNWEKIPEDTFYAPEGFSTDDFRDPFVMWNEEEKCYWMILGAKENGKEGSCIVKYTSDNLKNWTFQGIFYEEKDLYFMECPNLLRINEWYYLIFSWNNVTYYRMSRDINGPWIQPENDTFDGKAFYAAKAIKYNGNYYLLGFIARKKCNEDELDYSWAGNLCVYELVQKNDGTLGVKVPREYENKYFTKIMDWNVKEKMGGVFTNNTDLVEIYSKDEKFNYASLGILPKSMLLSCKISFDESSNDVKAGFIFGIDKKGGGYPIVFNISGKMICYDGYQLGGLYETDIRNMQKFVFKAGETYNVKVVVEDEIITVYVDDMKVLSNRIYNAINNKWGFFVSKGKVVFSDITIKIPEQGQER</sequence>
<reference evidence="6 7" key="1">
    <citation type="submission" date="2016-08" db="EMBL/GenBank/DDBJ databases">
        <title>A novel genetic cassette of butanologenic Thermoanaerobacterium thermosaccharolyticum that directly convert cellulose to butanol.</title>
        <authorList>
            <person name="Li T."/>
            <person name="He J."/>
        </authorList>
    </citation>
    <scope>NUCLEOTIDE SEQUENCE [LARGE SCALE GENOMIC DNA]</scope>
    <source>
        <strain evidence="6 7">TG57</strain>
    </source>
</reference>
<dbReference type="EC" id="3.2.1.26" evidence="2"/>
<dbReference type="InterPro" id="IPR001362">
    <property type="entry name" value="Glyco_hydro_32"/>
</dbReference>
<evidence type="ECO:0000313" key="6">
    <source>
        <dbReference type="EMBL" id="AST58292.1"/>
    </source>
</evidence>
<keyword evidence="4" id="KW-0326">Glycosidase</keyword>
<gene>
    <name evidence="6" type="primary">cbhC</name>
    <name evidence="6" type="ORF">Thert_02391</name>
</gene>
<dbReference type="Gene3D" id="2.60.120.560">
    <property type="entry name" value="Exo-inulinase, domain 1"/>
    <property type="match status" value="1"/>
</dbReference>
<dbReference type="EMBL" id="CP016893">
    <property type="protein sequence ID" value="AST58292.1"/>
    <property type="molecule type" value="Genomic_DNA"/>
</dbReference>
<dbReference type="SMART" id="SM00640">
    <property type="entry name" value="Glyco_32"/>
    <property type="match status" value="1"/>
</dbReference>
<evidence type="ECO:0000313" key="7">
    <source>
        <dbReference type="Proteomes" id="UP000214975"/>
    </source>
</evidence>
<accession>A0A223I0N9</accession>
<dbReference type="CDD" id="cd08995">
    <property type="entry name" value="GH32_EcAec43-like"/>
    <property type="match status" value="1"/>
</dbReference>
<dbReference type="GO" id="GO:0005975">
    <property type="term" value="P:carbohydrate metabolic process"/>
    <property type="evidence" value="ECO:0007669"/>
    <property type="project" value="InterPro"/>
</dbReference>
<name>A0A223I0N9_THETR</name>
<dbReference type="GO" id="GO:0004564">
    <property type="term" value="F:beta-fructofuranosidase activity"/>
    <property type="evidence" value="ECO:0007669"/>
    <property type="project" value="UniProtKB-EC"/>
</dbReference>
<evidence type="ECO:0000256" key="4">
    <source>
        <dbReference type="ARBA" id="ARBA00023295"/>
    </source>
</evidence>
<proteinExistence type="inferred from homology"/>
<organism evidence="6 7">
    <name type="scientific">Thermoanaerobacterium thermosaccharolyticum</name>
    <name type="common">Clostridium thermosaccharolyticum</name>
    <dbReference type="NCBI Taxonomy" id="1517"/>
    <lineage>
        <taxon>Bacteria</taxon>
        <taxon>Bacillati</taxon>
        <taxon>Bacillota</taxon>
        <taxon>Clostridia</taxon>
        <taxon>Thermoanaerobacterales</taxon>
        <taxon>Thermoanaerobacteraceae</taxon>
        <taxon>Thermoanaerobacterium</taxon>
    </lineage>
</organism>
<dbReference type="Gene3D" id="2.115.10.20">
    <property type="entry name" value="Glycosyl hydrolase domain, family 43"/>
    <property type="match status" value="1"/>
</dbReference>
<evidence type="ECO:0000256" key="3">
    <source>
        <dbReference type="ARBA" id="ARBA00022801"/>
    </source>
</evidence>
<comment type="similarity">
    <text evidence="1">Belongs to the glycosyl hydrolase 32 family.</text>
</comment>
<dbReference type="InterPro" id="IPR013148">
    <property type="entry name" value="Glyco_hydro_32_N"/>
</dbReference>
<dbReference type="Proteomes" id="UP000214975">
    <property type="component" value="Chromosome"/>
</dbReference>
<dbReference type="InterPro" id="IPR023296">
    <property type="entry name" value="Glyco_hydro_beta-prop_sf"/>
</dbReference>
<evidence type="ECO:0000259" key="5">
    <source>
        <dbReference type="Pfam" id="PF00251"/>
    </source>
</evidence>
<dbReference type="InterPro" id="IPR051214">
    <property type="entry name" value="GH32_Enzymes"/>
</dbReference>
<protein>
    <recommendedName>
        <fullName evidence="2">beta-fructofuranosidase</fullName>
        <ecNumber evidence="2">3.2.1.26</ecNumber>
    </recommendedName>
</protein>
<dbReference type="Pfam" id="PF00251">
    <property type="entry name" value="Glyco_hydro_32N"/>
    <property type="match status" value="1"/>
</dbReference>
<dbReference type="PANTHER" id="PTHR43101:SF1">
    <property type="entry name" value="BETA-FRUCTOSIDASE"/>
    <property type="match status" value="1"/>
</dbReference>
<dbReference type="PROSITE" id="PS51257">
    <property type="entry name" value="PROKAR_LIPOPROTEIN"/>
    <property type="match status" value="1"/>
</dbReference>
<feature type="domain" description="Glycosyl hydrolase family 32 N-terminal" evidence="5">
    <location>
        <begin position="88"/>
        <end position="323"/>
    </location>
</feature>
<dbReference type="RefSeq" id="WP_094397655.1">
    <property type="nucleotide sequence ID" value="NZ_CP016893.1"/>
</dbReference>
<evidence type="ECO:0000256" key="1">
    <source>
        <dbReference type="ARBA" id="ARBA00009902"/>
    </source>
</evidence>
<evidence type="ECO:0000256" key="2">
    <source>
        <dbReference type="ARBA" id="ARBA00012758"/>
    </source>
</evidence>
<dbReference type="AlphaFoldDB" id="A0A223I0N9"/>